<comment type="caution">
    <text evidence="7">The sequence shown here is derived from an EMBL/GenBank/DDBJ whole genome shotgun (WGS) entry which is preliminary data.</text>
</comment>
<feature type="domain" description="Chorismate-utilising enzyme C-terminal" evidence="6">
    <location>
        <begin position="196"/>
        <end position="448"/>
    </location>
</feature>
<dbReference type="NCBIfam" id="TIGR00543">
    <property type="entry name" value="isochor_syn"/>
    <property type="match status" value="1"/>
</dbReference>
<evidence type="ECO:0000313" key="7">
    <source>
        <dbReference type="EMBL" id="MBR8670722.1"/>
    </source>
</evidence>
<dbReference type="InterPro" id="IPR019999">
    <property type="entry name" value="Anth_synth_I-like"/>
</dbReference>
<name>A0A941JRH5_NIACI</name>
<dbReference type="EC" id="5.4.4.2" evidence="3"/>
<dbReference type="PRINTS" id="PR00095">
    <property type="entry name" value="ANTSNTHASEI"/>
</dbReference>
<dbReference type="GO" id="GO:0009697">
    <property type="term" value="P:salicylic acid biosynthetic process"/>
    <property type="evidence" value="ECO:0007669"/>
    <property type="project" value="TreeGrafter"/>
</dbReference>
<dbReference type="Pfam" id="PF00425">
    <property type="entry name" value="Chorismate_bind"/>
    <property type="match status" value="1"/>
</dbReference>
<dbReference type="InterPro" id="IPR004561">
    <property type="entry name" value="IsoChor_synthase"/>
</dbReference>
<dbReference type="SUPFAM" id="SSF56322">
    <property type="entry name" value="ADC synthase"/>
    <property type="match status" value="1"/>
</dbReference>
<comment type="catalytic activity">
    <reaction evidence="1">
        <text>chorismate = isochorismate</text>
        <dbReference type="Rhea" id="RHEA:18985"/>
        <dbReference type="ChEBI" id="CHEBI:29748"/>
        <dbReference type="ChEBI" id="CHEBI:29780"/>
        <dbReference type="EC" id="5.4.4.2"/>
    </reaction>
</comment>
<evidence type="ECO:0000256" key="5">
    <source>
        <dbReference type="ARBA" id="ARBA00041564"/>
    </source>
</evidence>
<dbReference type="PANTHER" id="PTHR42839">
    <property type="entry name" value="ISOCHORISMATE SYNTHASE ENTC"/>
    <property type="match status" value="1"/>
</dbReference>
<sequence length="459" mass="51572">MNEAFGTMVQTKIRDSVSSTILVSEVRKIEENTDILDFFSKFHAYKGKRFFWKEPSGENMLVGIGVCEKIECSKGESSDSYVEKKWKQLIENAIVFNEFNHIGIGPVLLGGFSFDPLKEKTQDWDGFSEAHFYVPQFMLSEINGIQFITTNIFIQKDRIENAKVELEKNSFAFQKKLEEYSSPSEPSIKKITEVDRATWKNTVDKVISNLDGHLKKVVLARASKIHFSRELESELVLKKLIQQQSNGYIFALEAKDKCFIGASPERLVKKEGETVFSTCLAGSISRGGNKEEDNTLAEALLSDLKNREEHNYVVKMIKNAMEEVCSRVEMPPNPQIMKMRDIQHLYTPVSGKVKETESLISLIRLLHPTPALGGFPREEALKVIREVEGLDRGMYGAPIGWLDYQGNGEFAVSIRSGLLHGNVATIFAGCGIVADSDPDSEYEETAIKFKPMLTALGGK</sequence>
<dbReference type="Gene3D" id="3.60.120.10">
    <property type="entry name" value="Anthranilate synthase"/>
    <property type="match status" value="1"/>
</dbReference>
<dbReference type="GO" id="GO:0008909">
    <property type="term" value="F:isochorismate synthase activity"/>
    <property type="evidence" value="ECO:0007669"/>
    <property type="project" value="UniProtKB-EC"/>
</dbReference>
<evidence type="ECO:0000256" key="3">
    <source>
        <dbReference type="ARBA" id="ARBA00012824"/>
    </source>
</evidence>
<keyword evidence="4 7" id="KW-0413">Isomerase</keyword>
<dbReference type="AlphaFoldDB" id="A0A941JRH5"/>
<evidence type="ECO:0000259" key="6">
    <source>
        <dbReference type="Pfam" id="PF00425"/>
    </source>
</evidence>
<evidence type="ECO:0000256" key="2">
    <source>
        <dbReference type="ARBA" id="ARBA00005297"/>
    </source>
</evidence>
<accession>A0A941JRH5</accession>
<proteinExistence type="inferred from homology"/>
<reference evidence="7" key="1">
    <citation type="submission" date="2021-04" db="EMBL/GenBank/DDBJ databases">
        <title>Genomic analysis of electroactive and textile dye degrading Bacillus circulans strain: DC10 isolated from constructed wetland-microbial fuel cells treating textile dye wastewaters.</title>
        <authorList>
            <person name="Patel D.U."/>
            <person name="Desai C.R."/>
        </authorList>
    </citation>
    <scope>NUCLEOTIDE SEQUENCE</scope>
    <source>
        <strain evidence="7">DC10</strain>
    </source>
</reference>
<organism evidence="7">
    <name type="scientific">Niallia circulans</name>
    <name type="common">Bacillus circulans</name>
    <dbReference type="NCBI Taxonomy" id="1397"/>
    <lineage>
        <taxon>Bacteria</taxon>
        <taxon>Bacillati</taxon>
        <taxon>Bacillota</taxon>
        <taxon>Bacilli</taxon>
        <taxon>Bacillales</taxon>
        <taxon>Bacillaceae</taxon>
        <taxon>Niallia</taxon>
    </lineage>
</organism>
<dbReference type="InterPro" id="IPR005801">
    <property type="entry name" value="ADC_synthase"/>
</dbReference>
<dbReference type="RefSeq" id="WP_212119654.1">
    <property type="nucleotide sequence ID" value="NZ_JAGTPX020000016.1"/>
</dbReference>
<comment type="similarity">
    <text evidence="2">Belongs to the isochorismate synthase family.</text>
</comment>
<protein>
    <recommendedName>
        <fullName evidence="3">isochorismate synthase</fullName>
        <ecNumber evidence="3">5.4.4.2</ecNumber>
    </recommendedName>
    <alternativeName>
        <fullName evidence="5">Isochorismate mutase</fullName>
    </alternativeName>
</protein>
<evidence type="ECO:0000256" key="4">
    <source>
        <dbReference type="ARBA" id="ARBA00023235"/>
    </source>
</evidence>
<dbReference type="EMBL" id="JAGTPX010000014">
    <property type="protein sequence ID" value="MBR8670722.1"/>
    <property type="molecule type" value="Genomic_DNA"/>
</dbReference>
<dbReference type="InterPro" id="IPR015890">
    <property type="entry name" value="Chorismate_C"/>
</dbReference>
<gene>
    <name evidence="7" type="ORF">KD144_14315</name>
</gene>
<evidence type="ECO:0000256" key="1">
    <source>
        <dbReference type="ARBA" id="ARBA00000799"/>
    </source>
</evidence>
<dbReference type="PANTHER" id="PTHR42839:SF1">
    <property type="entry name" value="ISOCHORISMATE SYNTHASE MENF"/>
    <property type="match status" value="1"/>
</dbReference>